<accession>A0A382C4N1</accession>
<dbReference type="InterPro" id="IPR036249">
    <property type="entry name" value="Thioredoxin-like_sf"/>
</dbReference>
<dbReference type="EMBL" id="UINC01032713">
    <property type="protein sequence ID" value="SVB20829.1"/>
    <property type="molecule type" value="Genomic_DNA"/>
</dbReference>
<dbReference type="Pfam" id="PF13899">
    <property type="entry name" value="Thioredoxin_7"/>
    <property type="match status" value="1"/>
</dbReference>
<name>A0A382C4N1_9ZZZZ</name>
<evidence type="ECO:0000313" key="1">
    <source>
        <dbReference type="EMBL" id="SVB20829.1"/>
    </source>
</evidence>
<organism evidence="1">
    <name type="scientific">marine metagenome</name>
    <dbReference type="NCBI Taxonomy" id="408172"/>
    <lineage>
        <taxon>unclassified sequences</taxon>
        <taxon>metagenomes</taxon>
        <taxon>ecological metagenomes</taxon>
    </lineage>
</organism>
<reference evidence="1" key="1">
    <citation type="submission" date="2018-05" db="EMBL/GenBank/DDBJ databases">
        <authorList>
            <person name="Lanie J.A."/>
            <person name="Ng W.-L."/>
            <person name="Kazmierczak K.M."/>
            <person name="Andrzejewski T.M."/>
            <person name="Davidsen T.M."/>
            <person name="Wayne K.J."/>
            <person name="Tettelin H."/>
            <person name="Glass J.I."/>
            <person name="Rusch D."/>
            <person name="Podicherti R."/>
            <person name="Tsui H.-C.T."/>
            <person name="Winkler M.E."/>
        </authorList>
    </citation>
    <scope>NUCLEOTIDE SEQUENCE</scope>
</reference>
<sequence length="308" mass="34491">MDSLVLTPYLFPMRKAAWLAMLGLIWVGCSKPAEPPTKPRPRVQSADEKALEALGGKVYAAFVSGESSELEPLTLWGVPESELDRAMQSVFIADAKASLAQLQTIPATNRTGSHKGNIQELKTFLAKPDEKFAAMKSSLKRDLDLIKTAHLKLFREHTGQAFQDQGLDWSRARGPNVLVRHGMDTHSALPQAAVEVLFSIDGDNFKLQLNTCIKLPDHGWRVAEDFAWINLTAEATINKMWMQDFPAAQVRARDEKKRLFVDFTGSDWSPPCIALHEKVLSTKLFLNYAKEHFVLVTVDFPHNKIQPD</sequence>
<dbReference type="SUPFAM" id="SSF52833">
    <property type="entry name" value="Thioredoxin-like"/>
    <property type="match status" value="1"/>
</dbReference>
<gene>
    <name evidence="1" type="ORF">METZ01_LOCUS173683</name>
</gene>
<protein>
    <submittedName>
        <fullName evidence="1">Uncharacterized protein</fullName>
    </submittedName>
</protein>
<dbReference type="AlphaFoldDB" id="A0A382C4N1"/>
<proteinExistence type="predicted"/>
<feature type="non-terminal residue" evidence="1">
    <location>
        <position position="308"/>
    </location>
</feature>
<dbReference type="Gene3D" id="3.40.30.10">
    <property type="entry name" value="Glutaredoxin"/>
    <property type="match status" value="1"/>
</dbReference>